<name>M7NQZ9_9BACT</name>
<protein>
    <submittedName>
        <fullName evidence="1">Uncharacterized protein</fullName>
    </submittedName>
</protein>
<comment type="caution">
    <text evidence="1">The sequence shown here is derived from an EMBL/GenBank/DDBJ whole genome shotgun (WGS) entry which is preliminary data.</text>
</comment>
<sequence length="162" mass="18734">MYGGHFSFHKACQFGAIGLRALEPADFRALFEKQTIRKPKSEEDHHLQEVQIKVFKTWILAMLNNKELHEEAKLLVQHLTEYEMSKDKGISTKRSNEVEKIISSAKPELFIIALAAIAEDFPQPQALRRIVEQLTRLPEDRVKYLIALLKFEHALQKNQNLA</sequence>
<dbReference type="Proteomes" id="UP000011910">
    <property type="component" value="Unassembled WGS sequence"/>
</dbReference>
<evidence type="ECO:0000313" key="1">
    <source>
        <dbReference type="EMBL" id="EMR04140.1"/>
    </source>
</evidence>
<accession>M7NQZ9</accession>
<dbReference type="AlphaFoldDB" id="M7NQZ9"/>
<dbReference type="STRING" id="1279009.ADICEAN_00664"/>
<proteinExistence type="predicted"/>
<dbReference type="EMBL" id="AODQ01000010">
    <property type="protein sequence ID" value="EMR04140.1"/>
    <property type="molecule type" value="Genomic_DNA"/>
</dbReference>
<dbReference type="RefSeq" id="WP_009194071.1">
    <property type="nucleotide sequence ID" value="NZ_AODQ01000010.1"/>
</dbReference>
<reference evidence="1 2" key="1">
    <citation type="journal article" date="2013" name="Genome Announc.">
        <title>Draft Genome Sequence of Cesiribacter andamanensis Strain AMV16T, Isolated from a Soil Sample from a Mud Volcano in the Andaman Islands, India.</title>
        <authorList>
            <person name="Shivaji S."/>
            <person name="Ara S."/>
            <person name="Begum Z."/>
            <person name="Srinivas T.N."/>
            <person name="Singh A."/>
            <person name="Kumar Pinnaka A."/>
        </authorList>
    </citation>
    <scope>NUCLEOTIDE SEQUENCE [LARGE SCALE GENOMIC DNA]</scope>
    <source>
        <strain evidence="1 2">AMV16</strain>
    </source>
</reference>
<evidence type="ECO:0000313" key="2">
    <source>
        <dbReference type="Proteomes" id="UP000011910"/>
    </source>
</evidence>
<keyword evidence="2" id="KW-1185">Reference proteome</keyword>
<gene>
    <name evidence="1" type="ORF">ADICEAN_00664</name>
</gene>
<organism evidence="1 2">
    <name type="scientific">Cesiribacter andamanensis AMV16</name>
    <dbReference type="NCBI Taxonomy" id="1279009"/>
    <lineage>
        <taxon>Bacteria</taxon>
        <taxon>Pseudomonadati</taxon>
        <taxon>Bacteroidota</taxon>
        <taxon>Cytophagia</taxon>
        <taxon>Cytophagales</taxon>
        <taxon>Cesiribacteraceae</taxon>
        <taxon>Cesiribacter</taxon>
    </lineage>
</organism>